<dbReference type="PROSITE" id="PS01359">
    <property type="entry name" value="ZF_PHD_1"/>
    <property type="match status" value="1"/>
</dbReference>
<reference evidence="8" key="1">
    <citation type="submission" date="2020-03" db="EMBL/GenBank/DDBJ databases">
        <authorList>
            <person name="Zhang R."/>
        </authorList>
    </citation>
    <scope>NUCLEOTIDE SEQUENCE</scope>
</reference>
<feature type="compositionally biased region" description="Polar residues" evidence="6">
    <location>
        <begin position="599"/>
        <end position="608"/>
    </location>
</feature>
<feature type="compositionally biased region" description="Polar residues" evidence="6">
    <location>
        <begin position="469"/>
        <end position="486"/>
    </location>
</feature>
<evidence type="ECO:0000313" key="8">
    <source>
        <dbReference type="EMBL" id="NUU93006.1"/>
    </source>
</evidence>
<dbReference type="SMART" id="SM00249">
    <property type="entry name" value="PHD"/>
    <property type="match status" value="1"/>
</dbReference>
<feature type="compositionally biased region" description="Polar residues" evidence="6">
    <location>
        <begin position="908"/>
        <end position="937"/>
    </location>
</feature>
<dbReference type="Pfam" id="PF24659">
    <property type="entry name" value="DUF7648"/>
    <property type="match status" value="1"/>
</dbReference>
<comment type="subcellular location">
    <subcellularLocation>
        <location evidence="1">Nucleus</location>
    </subcellularLocation>
</comment>
<dbReference type="SUPFAM" id="SSF57903">
    <property type="entry name" value="FYVE/PHD zinc finger"/>
    <property type="match status" value="1"/>
</dbReference>
<sequence length="1152" mass="126758">MKGGRSHRFQTHHQYESHEDWVDGSWTVDCVCGVNFDDGEEMVNCDDCGVWVHTRCSKYVKGEELFTCDKCKRRKNRGNSSNNDDSEETEVAQLLVELPTKTIRLENGGGGGVGPQRKGLRLWTEIPMEERVHVQGIPGGDPGLFSGVSKVFTPELWKCTGYVPKKFSFQYREFPCWDEKERKVEKRSEEENENENMVDKGAGVLFSLSKESVLGMPVADLGDRRGRDEGGGYERKVYSREMKKWESEDGEVRGATFAVKRERSVLRSVVAHSGKRKKEDLGMAKDRSVKKKARTAEKEVEAKKRVFHASKTAFTSTSDAKPIEFYEDRTPKSFKGELQGNKSKHLRGSGIQEQKSDSYIAVENGVEKPNLAVVEQSSEALSLDMSRPHSSTGAGLEEEKSSHDVVVAVESSPKECNVVASAPEHNDCGKQEGNNMLSGNLDDKVEGSTGRDVPAVGDPARASPEVKGNQINGNSDAIPSFAQPSVQVEVDDDNSKRVLNCQSPHGDAKDARISYENISENSKMNDATLGGSSNDHKVREVDRNMEAVPLCHMDKANELSDDPCQHKRELERSEGSMEMQQCPPEPKNSTEAAEELSKSGETITSTPALPNHRKMVVCVGKSSSTSSTVMNSKMPASGNFRSPDTLNVISNTKQQVIPDSSTSIEKDRATSEIVKDRERLDLSTKTVKECPKSSMNSASKLLQSSNISHTSVPKRTNSDSKDSMHYLSPKASLVQNSGDTVGSLQIETTSLAQNKATASGFPLRAEKLNQSNGQSSSKTSHALSTNPSAPINSPAALSDEELALLLHQELNSSPRVPRVPRVRHAGGLPHSASPTATSALMKRTSSSGAKDHSSASRRKGKDASKDGFRRNQEPDDEAKKTDRPSSSDQRRQDTRYKADSVSKRGDNGSPTAVHSVKNNIPPASTSIANSGPSSSTEVNDHHLSSRRNSPRNISDEETGTARAPVHRTLPGLINEIMSKGRRMTYEELCNAVLPHWHNLRKHNGERYAYSSPSQAVLDCLRNRHEWARLVDRGPKTNSSRKRRKFDPDESEDNDYDEVRTAKGGESKRLESQREEVPKGKRKARKRRRLALQGRGINDVRKRQKADMLTDDDSGLFSNSSNETLFSEDESQDNGAGVTGSEATASSDDTETS</sequence>
<evidence type="ECO:0000256" key="5">
    <source>
        <dbReference type="ARBA" id="ARBA00023242"/>
    </source>
</evidence>
<dbReference type="InterPro" id="IPR001965">
    <property type="entry name" value="Znf_PHD"/>
</dbReference>
<feature type="region of interest" description="Disordered" evidence="6">
    <location>
        <begin position="554"/>
        <end position="611"/>
    </location>
</feature>
<feature type="compositionally biased region" description="Basic and acidic residues" evidence="6">
    <location>
        <begin position="1097"/>
        <end position="1107"/>
    </location>
</feature>
<feature type="region of interest" description="Disordered" evidence="6">
    <location>
        <begin position="276"/>
        <end position="297"/>
    </location>
</feature>
<keyword evidence="4" id="KW-0862">Zinc</keyword>
<dbReference type="InterPro" id="IPR011011">
    <property type="entry name" value="Znf_FYVE_PHD"/>
</dbReference>
<feature type="region of interest" description="Disordered" evidence="6">
    <location>
        <begin position="815"/>
        <end position="966"/>
    </location>
</feature>
<feature type="region of interest" description="Disordered" evidence="6">
    <location>
        <begin position="684"/>
        <end position="724"/>
    </location>
</feature>
<dbReference type="InterPro" id="IPR019786">
    <property type="entry name" value="Zinc_finger_PHD-type_CS"/>
</dbReference>
<evidence type="ECO:0000256" key="3">
    <source>
        <dbReference type="ARBA" id="ARBA00022771"/>
    </source>
</evidence>
<keyword evidence="5" id="KW-0539">Nucleus</keyword>
<feature type="region of interest" description="Disordered" evidence="6">
    <location>
        <begin position="377"/>
        <end position="404"/>
    </location>
</feature>
<dbReference type="InterPro" id="IPR056065">
    <property type="entry name" value="DUF7648"/>
</dbReference>
<name>A0A6M2F9V1_9ROSI</name>
<organism evidence="8">
    <name type="scientific">Populus davidiana</name>
    <dbReference type="NCBI Taxonomy" id="266767"/>
    <lineage>
        <taxon>Eukaryota</taxon>
        <taxon>Viridiplantae</taxon>
        <taxon>Streptophyta</taxon>
        <taxon>Embryophyta</taxon>
        <taxon>Tracheophyta</taxon>
        <taxon>Spermatophyta</taxon>
        <taxon>Magnoliopsida</taxon>
        <taxon>eudicotyledons</taxon>
        <taxon>Gunneridae</taxon>
        <taxon>Pentapetalae</taxon>
        <taxon>rosids</taxon>
        <taxon>fabids</taxon>
        <taxon>Malpighiales</taxon>
        <taxon>Salicaceae</taxon>
        <taxon>Saliceae</taxon>
        <taxon>Populus</taxon>
    </lineage>
</organism>
<feature type="compositionally biased region" description="Polar residues" evidence="6">
    <location>
        <begin position="768"/>
        <end position="791"/>
    </location>
</feature>
<feature type="compositionally biased region" description="Polar residues" evidence="6">
    <location>
        <begin position="693"/>
        <end position="715"/>
    </location>
</feature>
<evidence type="ECO:0000256" key="6">
    <source>
        <dbReference type="SAM" id="MobiDB-lite"/>
    </source>
</evidence>
<feature type="compositionally biased region" description="Polar residues" evidence="6">
    <location>
        <begin position="1115"/>
        <end position="1124"/>
    </location>
</feature>
<proteinExistence type="predicted"/>
<evidence type="ECO:0000259" key="7">
    <source>
        <dbReference type="SMART" id="SM00249"/>
    </source>
</evidence>
<feature type="compositionally biased region" description="Basic residues" evidence="6">
    <location>
        <begin position="1079"/>
        <end position="1089"/>
    </location>
</feature>
<evidence type="ECO:0000256" key="2">
    <source>
        <dbReference type="ARBA" id="ARBA00022723"/>
    </source>
</evidence>
<feature type="compositionally biased region" description="Basic and acidic residues" evidence="6">
    <location>
        <begin position="861"/>
        <end position="906"/>
    </location>
</feature>
<feature type="region of interest" description="Disordered" evidence="6">
    <location>
        <begin position="768"/>
        <end position="794"/>
    </location>
</feature>
<accession>A0A6M2F9V1</accession>
<feature type="region of interest" description="Disordered" evidence="6">
    <location>
        <begin position="1031"/>
        <end position="1152"/>
    </location>
</feature>
<dbReference type="InterPro" id="IPR013083">
    <property type="entry name" value="Znf_RING/FYVE/PHD"/>
</dbReference>
<feature type="compositionally biased region" description="Basic and acidic residues" evidence="6">
    <location>
        <begin position="554"/>
        <end position="575"/>
    </location>
</feature>
<dbReference type="GO" id="GO:0005634">
    <property type="term" value="C:nucleus"/>
    <property type="evidence" value="ECO:0007669"/>
    <property type="project" value="UniProtKB-SubCell"/>
</dbReference>
<dbReference type="PANTHER" id="PTHR14571">
    <property type="entry name" value="HISTONE-LYSINE N-METHYLTRANSFERASE SET-26-RELATED"/>
    <property type="match status" value="1"/>
</dbReference>
<evidence type="ECO:0000256" key="1">
    <source>
        <dbReference type="ARBA" id="ARBA00004123"/>
    </source>
</evidence>
<dbReference type="AlphaFoldDB" id="A0A6M2F9V1"/>
<protein>
    <recommendedName>
        <fullName evidence="7">Zinc finger PHD-type domain-containing protein</fullName>
    </recommendedName>
</protein>
<keyword evidence="2" id="KW-0479">Metal-binding</keyword>
<feature type="compositionally biased region" description="Basic and acidic residues" evidence="6">
    <location>
        <begin position="277"/>
        <end position="287"/>
    </location>
</feature>
<dbReference type="PANTHER" id="PTHR14571:SF9">
    <property type="entry name" value="HISTONE-LYSINE N-METHYLTRANSFERASE SET-26-RELATED"/>
    <property type="match status" value="1"/>
</dbReference>
<evidence type="ECO:0000256" key="4">
    <source>
        <dbReference type="ARBA" id="ARBA00022833"/>
    </source>
</evidence>
<dbReference type="EMBL" id="GILB01012673">
    <property type="protein sequence ID" value="NUU93006.1"/>
    <property type="molecule type" value="Transcribed_RNA"/>
</dbReference>
<feature type="domain" description="Zinc finger PHD-type" evidence="7">
    <location>
        <begin position="29"/>
        <end position="72"/>
    </location>
</feature>
<dbReference type="GO" id="GO:0008270">
    <property type="term" value="F:zinc ion binding"/>
    <property type="evidence" value="ECO:0007669"/>
    <property type="project" value="UniProtKB-KW"/>
</dbReference>
<feature type="region of interest" description="Disordered" evidence="6">
    <location>
        <begin position="332"/>
        <end position="353"/>
    </location>
</feature>
<feature type="region of interest" description="Disordered" evidence="6">
    <location>
        <begin position="420"/>
        <end position="492"/>
    </location>
</feature>
<feature type="compositionally biased region" description="Basic and acidic residues" evidence="6">
    <location>
        <begin position="1056"/>
        <end position="1078"/>
    </location>
</feature>
<dbReference type="Gene3D" id="3.30.40.10">
    <property type="entry name" value="Zinc/RING finger domain, C3HC4 (zinc finger)"/>
    <property type="match status" value="1"/>
</dbReference>
<keyword evidence="3" id="KW-0863">Zinc-finger</keyword>